<protein>
    <recommendedName>
        <fullName evidence="3">CCHC-type domain-containing protein</fullName>
    </recommendedName>
</protein>
<feature type="region of interest" description="Disordered" evidence="2">
    <location>
        <begin position="399"/>
        <end position="418"/>
    </location>
</feature>
<dbReference type="Pfam" id="PF00098">
    <property type="entry name" value="zf-CCHC"/>
    <property type="match status" value="1"/>
</dbReference>
<keyword evidence="1" id="KW-0862">Zinc</keyword>
<dbReference type="PANTHER" id="PTHR23002">
    <property type="entry name" value="ZINC FINGER CCHC DOMAIN CONTAINING PROTEIN"/>
    <property type="match status" value="1"/>
</dbReference>
<evidence type="ECO:0000259" key="3">
    <source>
        <dbReference type="PROSITE" id="PS50158"/>
    </source>
</evidence>
<feature type="compositionally biased region" description="Basic and acidic residues" evidence="2">
    <location>
        <begin position="590"/>
        <end position="603"/>
    </location>
</feature>
<sequence length="683" mass="77739">MASYGLDVECPHIFDGTHFARWKNWMTCNFKFICPQMWWMVDVGFSHVLDERNLTQTQEKCLDLDIQATNILFRSLHDCILCEVMDKETAHEIWSYLNEKYGAASDDHDDFKAIQEIHEDGEHIHDMVVVEDCSTSWSNDDDDDDDDDQCTTSSLDMIDGDDSSAANDDPTASTLDDQVGSYMDDISTSSSSPSSHCFRSQGDTKVSNCNVIDPNSYNELLNRYASMNKLFEKVLAKTIKLEKENSFLKDTCEQQKYLLYVMSCSHEELKLTHEELSVAHENLVLDHALLTSKFSNKEIKTSESSSHGSKDQLQNIASPCDVGKKHVSTSCDDLLSMPCTSHIDACSSSTMQYETNLVEENKELQSQVKYLSNKIERWTKSKVTLESIIKNQRNFGDMSGIGSNKSKAKGKRWGKNKYDRKMKKQEEMKLSHFMCFQCHEMGHFANGCPNKENLKLKKEEEKIKHVKCFNCRTWGHLTSMCPTKQLVKQQEAQPKPQVEQEKAPQPQVKINHDDQVDDLKMMKKRTRKGDKVRARHPTHIQDAKMLSKNKIQDKNPHAHIKCHSCAILGHLASGCPNKLEKKAQANNEKQGNEKHQMSKEGKAQQKRRCYLCREKGHIAYSCPLGNNSKPISIDAHIMLRKDGNGTSFVAITKHPAIHTKALPKYVAPNLRGPNLVWVPSKRG</sequence>
<dbReference type="PROSITE" id="PS50158">
    <property type="entry name" value="ZF_CCHC"/>
    <property type="match status" value="2"/>
</dbReference>
<dbReference type="EMBL" id="CM008054">
    <property type="protein sequence ID" value="PVH32127.1"/>
    <property type="molecule type" value="Genomic_DNA"/>
</dbReference>
<proteinExistence type="predicted"/>
<feature type="compositionally biased region" description="Basic residues" evidence="2">
    <location>
        <begin position="406"/>
        <end position="415"/>
    </location>
</feature>
<feature type="compositionally biased region" description="Polar residues" evidence="2">
    <location>
        <begin position="164"/>
        <end position="176"/>
    </location>
</feature>
<feature type="region of interest" description="Disordered" evidence="2">
    <location>
        <begin position="135"/>
        <end position="203"/>
    </location>
</feature>
<dbReference type="Gene3D" id="4.10.60.10">
    <property type="entry name" value="Zinc finger, CCHC-type"/>
    <property type="match status" value="2"/>
</dbReference>
<dbReference type="GO" id="GO:0003676">
    <property type="term" value="F:nucleic acid binding"/>
    <property type="evidence" value="ECO:0007669"/>
    <property type="project" value="InterPro"/>
</dbReference>
<keyword evidence="1" id="KW-0863">Zinc-finger</keyword>
<evidence type="ECO:0000256" key="2">
    <source>
        <dbReference type="SAM" id="MobiDB-lite"/>
    </source>
</evidence>
<feature type="domain" description="CCHC-type" evidence="3">
    <location>
        <begin position="435"/>
        <end position="450"/>
    </location>
</feature>
<dbReference type="GO" id="GO:0008270">
    <property type="term" value="F:zinc ion binding"/>
    <property type="evidence" value="ECO:0007669"/>
    <property type="project" value="UniProtKB-KW"/>
</dbReference>
<reference evidence="4" key="1">
    <citation type="submission" date="2018-04" db="EMBL/GenBank/DDBJ databases">
        <title>WGS assembly of Panicum hallii.</title>
        <authorList>
            <person name="Lovell J."/>
            <person name="Jenkins J."/>
            <person name="Lowry D."/>
            <person name="Mamidi S."/>
            <person name="Sreedasyam A."/>
            <person name="Weng X."/>
            <person name="Barry K."/>
            <person name="Bonette J."/>
            <person name="Campitelli B."/>
            <person name="Daum C."/>
            <person name="Gordon S."/>
            <person name="Gould B."/>
            <person name="Lipzen A."/>
            <person name="Macqueen A."/>
            <person name="Palacio-Mejia J."/>
            <person name="Plott C."/>
            <person name="Shakirov E."/>
            <person name="Shu S."/>
            <person name="Yoshinaga Y."/>
            <person name="Zane M."/>
            <person name="Rokhsar D."/>
            <person name="Grimwood J."/>
            <person name="Schmutz J."/>
            <person name="Juenger T."/>
        </authorList>
    </citation>
    <scope>NUCLEOTIDE SEQUENCE [LARGE SCALE GENOMIC DNA]</scope>
    <source>
        <strain evidence="4">FIL2</strain>
    </source>
</reference>
<keyword evidence="1" id="KW-0479">Metal-binding</keyword>
<dbReference type="Proteomes" id="UP000243499">
    <property type="component" value="Chromosome 9"/>
</dbReference>
<accession>A0A2T8I373</accession>
<dbReference type="InterPro" id="IPR001878">
    <property type="entry name" value="Znf_CCHC"/>
</dbReference>
<dbReference type="InterPro" id="IPR051714">
    <property type="entry name" value="Znf_CCHC_NABP"/>
</dbReference>
<dbReference type="SMART" id="SM00343">
    <property type="entry name" value="ZnF_C2HC"/>
    <property type="match status" value="4"/>
</dbReference>
<dbReference type="InterPro" id="IPR036875">
    <property type="entry name" value="Znf_CCHC_sf"/>
</dbReference>
<feature type="region of interest" description="Disordered" evidence="2">
    <location>
        <begin position="583"/>
        <end position="604"/>
    </location>
</feature>
<dbReference type="AlphaFoldDB" id="A0A2T8I373"/>
<evidence type="ECO:0000256" key="1">
    <source>
        <dbReference type="PROSITE-ProRule" id="PRU00047"/>
    </source>
</evidence>
<organism evidence="4">
    <name type="scientific">Panicum hallii</name>
    <dbReference type="NCBI Taxonomy" id="206008"/>
    <lineage>
        <taxon>Eukaryota</taxon>
        <taxon>Viridiplantae</taxon>
        <taxon>Streptophyta</taxon>
        <taxon>Embryophyta</taxon>
        <taxon>Tracheophyta</taxon>
        <taxon>Spermatophyta</taxon>
        <taxon>Magnoliopsida</taxon>
        <taxon>Liliopsida</taxon>
        <taxon>Poales</taxon>
        <taxon>Poaceae</taxon>
        <taxon>PACMAD clade</taxon>
        <taxon>Panicoideae</taxon>
        <taxon>Panicodae</taxon>
        <taxon>Paniceae</taxon>
        <taxon>Panicinae</taxon>
        <taxon>Panicum</taxon>
        <taxon>Panicum sect. Panicum</taxon>
    </lineage>
</organism>
<dbReference type="SUPFAM" id="SSF57756">
    <property type="entry name" value="Retrovirus zinc finger-like domains"/>
    <property type="match status" value="2"/>
</dbReference>
<gene>
    <name evidence="4" type="ORF">PAHAL_9G323200</name>
</gene>
<feature type="compositionally biased region" description="Low complexity" evidence="2">
    <location>
        <begin position="180"/>
        <end position="201"/>
    </location>
</feature>
<feature type="compositionally biased region" description="Acidic residues" evidence="2">
    <location>
        <begin position="139"/>
        <end position="149"/>
    </location>
</feature>
<evidence type="ECO:0000313" key="4">
    <source>
        <dbReference type="EMBL" id="PVH32127.1"/>
    </source>
</evidence>
<feature type="domain" description="CCHC-type" evidence="3">
    <location>
        <begin position="607"/>
        <end position="623"/>
    </location>
</feature>
<name>A0A2T8I373_9POAL</name>
<dbReference type="Gramene" id="PVH32127">
    <property type="protein sequence ID" value="PVH32127"/>
    <property type="gene ID" value="PAHAL_9G323200"/>
</dbReference>